<dbReference type="PANTHER" id="PTHR11076">
    <property type="entry name" value="DNA REPAIR POLYMERASE UMUC / TRANSFERASE FAMILY MEMBER"/>
    <property type="match status" value="1"/>
</dbReference>
<dbReference type="GO" id="GO:0003684">
    <property type="term" value="F:damaged DNA binding"/>
    <property type="evidence" value="ECO:0007669"/>
    <property type="project" value="InterPro"/>
</dbReference>
<dbReference type="Gene3D" id="1.10.150.20">
    <property type="entry name" value="5' to 3' exonuclease, C-terminal subdomain"/>
    <property type="match status" value="1"/>
</dbReference>
<dbReference type="SUPFAM" id="SSF100879">
    <property type="entry name" value="Lesion bypass DNA polymerase (Y-family), little finger domain"/>
    <property type="match status" value="1"/>
</dbReference>
<comment type="caution">
    <text evidence="7">The sequence shown here is derived from an EMBL/GenBank/DDBJ whole genome shotgun (WGS) entry which is preliminary data.</text>
</comment>
<evidence type="ECO:0000256" key="5">
    <source>
        <dbReference type="ARBA" id="ARBA00022932"/>
    </source>
</evidence>
<evidence type="ECO:0000259" key="6">
    <source>
        <dbReference type="PROSITE" id="PS50173"/>
    </source>
</evidence>
<dbReference type="InterPro" id="IPR043128">
    <property type="entry name" value="Rev_trsase/Diguanyl_cyclase"/>
</dbReference>
<protein>
    <submittedName>
        <fullName evidence="7">ImpB/MucB/SamB family protein</fullName>
    </submittedName>
</protein>
<dbReference type="InterPro" id="IPR043502">
    <property type="entry name" value="DNA/RNA_pol_sf"/>
</dbReference>
<dbReference type="GO" id="GO:0005829">
    <property type="term" value="C:cytosol"/>
    <property type="evidence" value="ECO:0007669"/>
    <property type="project" value="TreeGrafter"/>
</dbReference>
<keyword evidence="3" id="KW-0548">Nucleotidyltransferase</keyword>
<dbReference type="InterPro" id="IPR036775">
    <property type="entry name" value="DNA_pol_Y-fam_lit_finger_sf"/>
</dbReference>
<dbReference type="Pfam" id="PF11798">
    <property type="entry name" value="IMS_HHH"/>
    <property type="match status" value="1"/>
</dbReference>
<evidence type="ECO:0000313" key="7">
    <source>
        <dbReference type="EMBL" id="EFM82972.1"/>
    </source>
</evidence>
<proteinExistence type="inferred from homology"/>
<dbReference type="GO" id="GO:0009432">
    <property type="term" value="P:SOS response"/>
    <property type="evidence" value="ECO:0007669"/>
    <property type="project" value="TreeGrafter"/>
</dbReference>
<dbReference type="InterPro" id="IPR050116">
    <property type="entry name" value="DNA_polymerase-Y"/>
</dbReference>
<dbReference type="EMBL" id="AEBR01000040">
    <property type="protein sequence ID" value="EFM82972.1"/>
    <property type="molecule type" value="Genomic_DNA"/>
</dbReference>
<evidence type="ECO:0000256" key="2">
    <source>
        <dbReference type="ARBA" id="ARBA00022457"/>
    </source>
</evidence>
<keyword evidence="2" id="KW-0515">Mutator protein</keyword>
<keyword evidence="4" id="KW-0235">DNA replication</keyword>
<evidence type="ECO:0000256" key="4">
    <source>
        <dbReference type="ARBA" id="ARBA00022705"/>
    </source>
</evidence>
<dbReference type="InterPro" id="IPR017961">
    <property type="entry name" value="DNA_pol_Y-fam_little_finger"/>
</dbReference>
<dbReference type="CDD" id="cd01700">
    <property type="entry name" value="PolY_Pol_V_umuC"/>
    <property type="match status" value="1"/>
</dbReference>
<dbReference type="SUPFAM" id="SSF56672">
    <property type="entry name" value="DNA/RNA polymerases"/>
    <property type="match status" value="1"/>
</dbReference>
<dbReference type="Gene3D" id="3.30.1490.100">
    <property type="entry name" value="DNA polymerase, Y-family, little finger domain"/>
    <property type="match status" value="1"/>
</dbReference>
<dbReference type="PROSITE" id="PS50173">
    <property type="entry name" value="UMUC"/>
    <property type="match status" value="1"/>
</dbReference>
<name>A0A125W631_ENTFL</name>
<feature type="domain" description="UmuC" evidence="6">
    <location>
        <begin position="16"/>
        <end position="207"/>
    </location>
</feature>
<sequence length="443" mass="49834">METLKFDYSREPRRDVLCIDCKSFYASIECIERGLDPLKTMLVVMSNAENAGGLVLAASPMAKKVLGISNVTRQNEVPDHPDLFVVPPRMNLYMKKNQEINNLYKRFVADEDHSVFSVDESFLDVTASLSYFNCESAYKMARIIQRVVYNHVGVYVAVGIGDNPLLAKLALDNEAKNARGFVAEWRYEDVPEKVWPISPITEFCGIGDRMAARLKMSGIQSIYDLAHADPYLLKQRFGVIGFQLYAHAWGIDRSFLGEKRQVAKEKSFGNSQVLPKDYARRDQIELVLKELSDQVATRLRNANCQTECVSLFVGYSKGQVDRLGRTGWRKQLKIARSNNTKELTEHVLKLFRENYVPSVDIRNLGVSFGKLVWDTTLQLDLFSPPEEQIINNQLDFLIDKIRQKFGFKALIHASSLLEGATAVKRSGLVGGHAGGNVGLGVVE</sequence>
<dbReference type="GO" id="GO:0003887">
    <property type="term" value="F:DNA-directed DNA polymerase activity"/>
    <property type="evidence" value="ECO:0007669"/>
    <property type="project" value="UniProtKB-KW"/>
</dbReference>
<dbReference type="Pfam" id="PF00817">
    <property type="entry name" value="IMS"/>
    <property type="match status" value="1"/>
</dbReference>
<evidence type="ECO:0000256" key="1">
    <source>
        <dbReference type="ARBA" id="ARBA00010945"/>
    </source>
</evidence>
<evidence type="ECO:0000256" key="3">
    <source>
        <dbReference type="ARBA" id="ARBA00022695"/>
    </source>
</evidence>
<organism evidence="7 8">
    <name type="scientific">Enterococcus faecalis TX4248</name>
    <dbReference type="NCBI Taxonomy" id="749495"/>
    <lineage>
        <taxon>Bacteria</taxon>
        <taxon>Bacillati</taxon>
        <taxon>Bacillota</taxon>
        <taxon>Bacilli</taxon>
        <taxon>Lactobacillales</taxon>
        <taxon>Enterococcaceae</taxon>
        <taxon>Enterococcus</taxon>
    </lineage>
</organism>
<reference evidence="7 8" key="1">
    <citation type="submission" date="2010-07" db="EMBL/GenBank/DDBJ databases">
        <authorList>
            <person name="Sid Ahmed O."/>
        </authorList>
    </citation>
    <scope>NUCLEOTIDE SEQUENCE [LARGE SCALE GENOMIC DNA]</scope>
    <source>
        <strain evidence="7 8">TX4248</strain>
    </source>
</reference>
<dbReference type="Gene3D" id="3.40.1170.60">
    <property type="match status" value="1"/>
</dbReference>
<dbReference type="PANTHER" id="PTHR11076:SF35">
    <property type="entry name" value="DNA REPAIR PROTEIN HOMOLOG YOBH"/>
    <property type="match status" value="1"/>
</dbReference>
<dbReference type="InterPro" id="IPR024728">
    <property type="entry name" value="PolY_HhH_motif"/>
</dbReference>
<dbReference type="GO" id="GO:0006281">
    <property type="term" value="P:DNA repair"/>
    <property type="evidence" value="ECO:0007669"/>
    <property type="project" value="InterPro"/>
</dbReference>
<dbReference type="GO" id="GO:0006260">
    <property type="term" value="P:DNA replication"/>
    <property type="evidence" value="ECO:0007669"/>
    <property type="project" value="UniProtKB-KW"/>
</dbReference>
<comment type="similarity">
    <text evidence="1">Belongs to the DNA polymerase type-Y family.</text>
</comment>
<dbReference type="HOGENOM" id="CLU_012348_5_0_9"/>
<dbReference type="AlphaFoldDB" id="A0A125W631"/>
<evidence type="ECO:0000313" key="8">
    <source>
        <dbReference type="Proteomes" id="UP000004846"/>
    </source>
</evidence>
<dbReference type="Gene3D" id="3.30.70.270">
    <property type="match status" value="1"/>
</dbReference>
<gene>
    <name evidence="7" type="ORF">HMPREF9498_01442</name>
</gene>
<dbReference type="GO" id="GO:0042276">
    <property type="term" value="P:error-prone translesion synthesis"/>
    <property type="evidence" value="ECO:0007669"/>
    <property type="project" value="TreeGrafter"/>
</dbReference>
<dbReference type="InterPro" id="IPR001126">
    <property type="entry name" value="UmuC"/>
</dbReference>
<keyword evidence="5" id="KW-0808">Transferase</keyword>
<dbReference type="Pfam" id="PF11799">
    <property type="entry name" value="IMS_C"/>
    <property type="match status" value="1"/>
</dbReference>
<keyword evidence="5" id="KW-0239">DNA-directed DNA polymerase</keyword>
<dbReference type="Proteomes" id="UP000004846">
    <property type="component" value="Unassembled WGS sequence"/>
</dbReference>
<accession>A0A125W631</accession>